<dbReference type="InterPro" id="IPR011008">
    <property type="entry name" value="Dimeric_a/b-barrel"/>
</dbReference>
<dbReference type="NCBIfam" id="NF009508">
    <property type="entry name" value="PRK12866.1"/>
    <property type="match status" value="1"/>
</dbReference>
<evidence type="ECO:0000313" key="3">
    <source>
        <dbReference type="EMBL" id="MDP5137465.1"/>
    </source>
</evidence>
<protein>
    <submittedName>
        <fullName evidence="3">YciI-like protein</fullName>
    </submittedName>
</protein>
<sequence>MHFILIYETTADYLQRRGDFRSAHLTLAWQAAERGELLLGGAVGEPADSAMLLFRCESADIPSAFAKADPYVVNGLVKSWQVKRWHTVVGEGAAAPVKPEAAG</sequence>
<name>A0ABT9I254_9GAMM</name>
<organism evidence="3 4">
    <name type="scientific">Rheinheimera baltica</name>
    <dbReference type="NCBI Taxonomy" id="67576"/>
    <lineage>
        <taxon>Bacteria</taxon>
        <taxon>Pseudomonadati</taxon>
        <taxon>Pseudomonadota</taxon>
        <taxon>Gammaproteobacteria</taxon>
        <taxon>Chromatiales</taxon>
        <taxon>Chromatiaceae</taxon>
        <taxon>Rheinheimera</taxon>
    </lineage>
</organism>
<dbReference type="Proteomes" id="UP001231109">
    <property type="component" value="Unassembled WGS sequence"/>
</dbReference>
<comment type="similarity">
    <text evidence="1">Belongs to the YciI family.</text>
</comment>
<gene>
    <name evidence="3" type="ORF">ORJ04_16030</name>
</gene>
<evidence type="ECO:0000256" key="1">
    <source>
        <dbReference type="ARBA" id="ARBA00007689"/>
    </source>
</evidence>
<reference evidence="3 4" key="1">
    <citation type="submission" date="2022-11" db="EMBL/GenBank/DDBJ databases">
        <title>Viruses from the air-sea interface of a natural surface slick.</title>
        <authorList>
            <person name="Rahlff J."/>
            <person name="Holmfeldt K."/>
        </authorList>
    </citation>
    <scope>NUCLEOTIDE SEQUENCE [LARGE SCALE GENOMIC DNA]</scope>
    <source>
        <strain evidence="3 4">SMS4</strain>
    </source>
</reference>
<dbReference type="InterPro" id="IPR051807">
    <property type="entry name" value="Sec-metab_biosynth-assoc"/>
</dbReference>
<dbReference type="PANTHER" id="PTHR33606">
    <property type="entry name" value="PROTEIN YCII"/>
    <property type="match status" value="1"/>
</dbReference>
<dbReference type="Pfam" id="PF03795">
    <property type="entry name" value="YCII"/>
    <property type="match status" value="1"/>
</dbReference>
<dbReference type="RefSeq" id="WP_305976799.1">
    <property type="nucleotide sequence ID" value="NZ_JAPJDY010000001.1"/>
</dbReference>
<dbReference type="EMBL" id="JAPJDZ010000050">
    <property type="protein sequence ID" value="MDP5137465.1"/>
    <property type="molecule type" value="Genomic_DNA"/>
</dbReference>
<keyword evidence="4" id="KW-1185">Reference proteome</keyword>
<feature type="domain" description="YCII-related" evidence="2">
    <location>
        <begin position="1"/>
        <end position="85"/>
    </location>
</feature>
<evidence type="ECO:0000313" key="4">
    <source>
        <dbReference type="Proteomes" id="UP001231109"/>
    </source>
</evidence>
<comment type="caution">
    <text evidence="3">The sequence shown here is derived from an EMBL/GenBank/DDBJ whole genome shotgun (WGS) entry which is preliminary data.</text>
</comment>
<evidence type="ECO:0000259" key="2">
    <source>
        <dbReference type="Pfam" id="PF03795"/>
    </source>
</evidence>
<dbReference type="Gene3D" id="3.30.70.1060">
    <property type="entry name" value="Dimeric alpha+beta barrel"/>
    <property type="match status" value="1"/>
</dbReference>
<dbReference type="PANTHER" id="PTHR33606:SF3">
    <property type="entry name" value="PROTEIN YCII"/>
    <property type="match status" value="1"/>
</dbReference>
<proteinExistence type="inferred from homology"/>
<accession>A0ABT9I254</accession>
<dbReference type="InterPro" id="IPR005545">
    <property type="entry name" value="YCII"/>
</dbReference>
<dbReference type="SUPFAM" id="SSF54909">
    <property type="entry name" value="Dimeric alpha+beta barrel"/>
    <property type="match status" value="1"/>
</dbReference>